<feature type="domain" description="Methyl-accepting transducer" evidence="3">
    <location>
        <begin position="28"/>
        <end position="237"/>
    </location>
</feature>
<evidence type="ECO:0000313" key="4">
    <source>
        <dbReference type="EMBL" id="TWU51944.1"/>
    </source>
</evidence>
<dbReference type="Pfam" id="PF13682">
    <property type="entry name" value="CZB"/>
    <property type="match status" value="1"/>
</dbReference>
<protein>
    <submittedName>
        <fullName evidence="4">Methyl-accepting chemotaxis protein 3</fullName>
    </submittedName>
</protein>
<dbReference type="GO" id="GO:0016020">
    <property type="term" value="C:membrane"/>
    <property type="evidence" value="ECO:0007669"/>
    <property type="project" value="InterPro"/>
</dbReference>
<dbReference type="InterPro" id="IPR004089">
    <property type="entry name" value="MCPsignal_dom"/>
</dbReference>
<evidence type="ECO:0000256" key="1">
    <source>
        <dbReference type="ARBA" id="ARBA00023224"/>
    </source>
</evidence>
<dbReference type="SUPFAM" id="SSF58104">
    <property type="entry name" value="Methyl-accepting chemotaxis protein (MCP) signaling domain"/>
    <property type="match status" value="1"/>
</dbReference>
<keyword evidence="5" id="KW-1185">Reference proteome</keyword>
<dbReference type="PANTHER" id="PTHR32089">
    <property type="entry name" value="METHYL-ACCEPTING CHEMOTAXIS PROTEIN MCPB"/>
    <property type="match status" value="1"/>
</dbReference>
<comment type="caution">
    <text evidence="4">The sequence shown here is derived from an EMBL/GenBank/DDBJ whole genome shotgun (WGS) entry which is preliminary data.</text>
</comment>
<dbReference type="Gene3D" id="1.20.120.30">
    <property type="entry name" value="Aspartate receptor, ligand-binding domain"/>
    <property type="match status" value="1"/>
</dbReference>
<dbReference type="SMART" id="SM00283">
    <property type="entry name" value="MA"/>
    <property type="match status" value="1"/>
</dbReference>
<dbReference type="PANTHER" id="PTHR32089:SF112">
    <property type="entry name" value="LYSOZYME-LIKE PROTEIN-RELATED"/>
    <property type="match status" value="1"/>
</dbReference>
<dbReference type="InterPro" id="IPR025991">
    <property type="entry name" value="Chemoreceptor_zinc-bind_dom"/>
</dbReference>
<evidence type="ECO:0000313" key="5">
    <source>
        <dbReference type="Proteomes" id="UP000317977"/>
    </source>
</evidence>
<reference evidence="4 5" key="1">
    <citation type="submission" date="2019-02" db="EMBL/GenBank/DDBJ databases">
        <title>Deep-cultivation of Planctomycetes and their phenomic and genomic characterization uncovers novel biology.</title>
        <authorList>
            <person name="Wiegand S."/>
            <person name="Jogler M."/>
            <person name="Boedeker C."/>
            <person name="Pinto D."/>
            <person name="Vollmers J."/>
            <person name="Rivas-Marin E."/>
            <person name="Kohn T."/>
            <person name="Peeters S.H."/>
            <person name="Heuer A."/>
            <person name="Rast P."/>
            <person name="Oberbeckmann S."/>
            <person name="Bunk B."/>
            <person name="Jeske O."/>
            <person name="Meyerdierks A."/>
            <person name="Storesund J.E."/>
            <person name="Kallscheuer N."/>
            <person name="Luecker S."/>
            <person name="Lage O.M."/>
            <person name="Pohl T."/>
            <person name="Merkel B.J."/>
            <person name="Hornburger P."/>
            <person name="Mueller R.-W."/>
            <person name="Bruemmer F."/>
            <person name="Labrenz M."/>
            <person name="Spormann A.M."/>
            <person name="Op Den Camp H."/>
            <person name="Overmann J."/>
            <person name="Amann R."/>
            <person name="Jetten M.S.M."/>
            <person name="Mascher T."/>
            <person name="Medema M.H."/>
            <person name="Devos D.P."/>
            <person name="Kaster A.-K."/>
            <person name="Ovreas L."/>
            <person name="Rohde M."/>
            <person name="Galperin M.Y."/>
            <person name="Jogler C."/>
        </authorList>
    </citation>
    <scope>NUCLEOTIDE SEQUENCE [LARGE SCALE GENOMIC DNA]</scope>
    <source>
        <strain evidence="4 5">Poly59</strain>
    </source>
</reference>
<proteinExistence type="predicted"/>
<dbReference type="GO" id="GO:0007165">
    <property type="term" value="P:signal transduction"/>
    <property type="evidence" value="ECO:0007669"/>
    <property type="project" value="UniProtKB-KW"/>
</dbReference>
<dbReference type="PROSITE" id="PS50111">
    <property type="entry name" value="CHEMOTAXIS_TRANSDUC_2"/>
    <property type="match status" value="1"/>
</dbReference>
<sequence length="332" mass="36557">MATADMIENTRDVRSGKLVEVLANENVQLKSGLARIQANLAESVSINNENTTNFRQIEDNCRQLSSESESIRAEIGEFSHAVTQMRALVEQTDQQLMGMHKFVSLIEDVASQTNLLALNATIEAARAGEAGRGFAVVASEVKTLSRETQAAVASIGESIESIQKKSKQVAEQTRALDERSAQIRDKVAAFNQRIHETNENNVEATQKVSGANDRVFMSLAKLDHIIWKVNTYLSVIEEKPTFTFVDDHNCRLGKWYYEGDGQTSFSSSSAYSGLERPHAEVHLATKRIFEILESGVSDNGAPLVRALDAMEQASVGVFDSLDKILSQKSNSM</sequence>
<evidence type="ECO:0000259" key="3">
    <source>
        <dbReference type="PROSITE" id="PS50111"/>
    </source>
</evidence>
<dbReference type="EMBL" id="SJPX01000003">
    <property type="protein sequence ID" value="TWU51944.1"/>
    <property type="molecule type" value="Genomic_DNA"/>
</dbReference>
<dbReference type="Proteomes" id="UP000317977">
    <property type="component" value="Unassembled WGS sequence"/>
</dbReference>
<dbReference type="Gene3D" id="1.10.287.950">
    <property type="entry name" value="Methyl-accepting chemotaxis protein"/>
    <property type="match status" value="1"/>
</dbReference>
<dbReference type="Pfam" id="PF00015">
    <property type="entry name" value="MCPsignal"/>
    <property type="match status" value="1"/>
</dbReference>
<keyword evidence="1 2" id="KW-0807">Transducer</keyword>
<gene>
    <name evidence="4" type="primary">mcp3</name>
    <name evidence="4" type="ORF">Poly59_35410</name>
</gene>
<dbReference type="AlphaFoldDB" id="A0A5C6EU79"/>
<evidence type="ECO:0000256" key="2">
    <source>
        <dbReference type="PROSITE-ProRule" id="PRU00284"/>
    </source>
</evidence>
<organism evidence="4 5">
    <name type="scientific">Rubripirellula reticaptiva</name>
    <dbReference type="NCBI Taxonomy" id="2528013"/>
    <lineage>
        <taxon>Bacteria</taxon>
        <taxon>Pseudomonadati</taxon>
        <taxon>Planctomycetota</taxon>
        <taxon>Planctomycetia</taxon>
        <taxon>Pirellulales</taxon>
        <taxon>Pirellulaceae</taxon>
        <taxon>Rubripirellula</taxon>
    </lineage>
</organism>
<accession>A0A5C6EU79</accession>
<name>A0A5C6EU79_9BACT</name>